<evidence type="ECO:0000313" key="16">
    <source>
        <dbReference type="EMBL" id="KAA0200920.1"/>
    </source>
</evidence>
<dbReference type="InterPro" id="IPR036028">
    <property type="entry name" value="SH3-like_dom_sf"/>
</dbReference>
<keyword evidence="1 9" id="KW-0728">SH3 domain</keyword>
<feature type="domain" description="SH2" evidence="13">
    <location>
        <begin position="118"/>
        <end position="208"/>
    </location>
</feature>
<keyword evidence="5 10" id="KW-0067">ATP-binding</keyword>
<dbReference type="Gene3D" id="2.30.30.40">
    <property type="entry name" value="SH3 Domains"/>
    <property type="match status" value="1"/>
</dbReference>
<evidence type="ECO:0000256" key="1">
    <source>
        <dbReference type="ARBA" id="ARBA00022443"/>
    </source>
</evidence>
<gene>
    <name evidence="16" type="ORF">FBUS_05234</name>
</gene>
<dbReference type="InterPro" id="IPR011009">
    <property type="entry name" value="Kinase-like_dom_sf"/>
</dbReference>
<dbReference type="InterPro" id="IPR000980">
    <property type="entry name" value="SH2"/>
</dbReference>
<dbReference type="Pfam" id="PF07714">
    <property type="entry name" value="PK_Tyr_Ser-Thr"/>
    <property type="match status" value="1"/>
</dbReference>
<evidence type="ECO:0000259" key="15">
    <source>
        <dbReference type="PROSITE" id="PS50011"/>
    </source>
</evidence>
<dbReference type="SUPFAM" id="SSF56112">
    <property type="entry name" value="Protein kinase-like (PK-like)"/>
    <property type="match status" value="1"/>
</dbReference>
<evidence type="ECO:0000256" key="11">
    <source>
        <dbReference type="RuleBase" id="RU362096"/>
    </source>
</evidence>
<dbReference type="Proteomes" id="UP000728185">
    <property type="component" value="Unassembled WGS sequence"/>
</dbReference>
<feature type="binding site" evidence="10">
    <location>
        <position position="263"/>
    </location>
    <ligand>
        <name>ATP</name>
        <dbReference type="ChEBI" id="CHEBI:30616"/>
    </ligand>
</feature>
<dbReference type="AlphaFoldDB" id="A0A8E0VQE4"/>
<dbReference type="SUPFAM" id="SSF55550">
    <property type="entry name" value="SH2 domain"/>
    <property type="match status" value="1"/>
</dbReference>
<evidence type="ECO:0000313" key="17">
    <source>
        <dbReference type="Proteomes" id="UP000728185"/>
    </source>
</evidence>
<name>A0A8E0VQE4_9TREM</name>
<dbReference type="InterPro" id="IPR001452">
    <property type="entry name" value="SH3_domain"/>
</dbReference>
<keyword evidence="6 8" id="KW-0727">SH2 domain</keyword>
<reference evidence="16" key="1">
    <citation type="submission" date="2019-05" db="EMBL/GenBank/DDBJ databases">
        <title>Annotation for the trematode Fasciolopsis buski.</title>
        <authorList>
            <person name="Choi Y.-J."/>
        </authorList>
    </citation>
    <scope>NUCLEOTIDE SEQUENCE</scope>
    <source>
        <strain evidence="16">HT</strain>
        <tissue evidence="16">Whole worm</tissue>
    </source>
</reference>
<dbReference type="SUPFAM" id="SSF50044">
    <property type="entry name" value="SH3-domain"/>
    <property type="match status" value="1"/>
</dbReference>
<dbReference type="EC" id="2.7.10.2" evidence="11"/>
<dbReference type="CDD" id="cd09935">
    <property type="entry name" value="SH2_ABL"/>
    <property type="match status" value="1"/>
</dbReference>
<evidence type="ECO:0000256" key="8">
    <source>
        <dbReference type="PROSITE-ProRule" id="PRU00191"/>
    </source>
</evidence>
<evidence type="ECO:0000256" key="12">
    <source>
        <dbReference type="SAM" id="MobiDB-lite"/>
    </source>
</evidence>
<evidence type="ECO:0000259" key="14">
    <source>
        <dbReference type="PROSITE" id="PS50002"/>
    </source>
</evidence>
<protein>
    <recommendedName>
        <fullName evidence="11">Tyrosine-protein kinase</fullName>
        <ecNumber evidence="11">2.7.10.2</ecNumber>
    </recommendedName>
</protein>
<keyword evidence="3 10" id="KW-0547">Nucleotide-binding</keyword>
<dbReference type="FunFam" id="3.30.200.20:FF:000037">
    <property type="entry name" value="Tyrosine-protein kinase"/>
    <property type="match status" value="1"/>
</dbReference>
<evidence type="ECO:0000256" key="2">
    <source>
        <dbReference type="ARBA" id="ARBA00022679"/>
    </source>
</evidence>
<dbReference type="PROSITE" id="PS00107">
    <property type="entry name" value="PROTEIN_KINASE_ATP"/>
    <property type="match status" value="1"/>
</dbReference>
<evidence type="ECO:0000256" key="9">
    <source>
        <dbReference type="PROSITE-ProRule" id="PRU00192"/>
    </source>
</evidence>
<dbReference type="Gene3D" id="3.30.505.10">
    <property type="entry name" value="SH2 domain"/>
    <property type="match status" value="1"/>
</dbReference>
<keyword evidence="2 11" id="KW-0808">Transferase</keyword>
<evidence type="ECO:0000256" key="3">
    <source>
        <dbReference type="ARBA" id="ARBA00022741"/>
    </source>
</evidence>
<evidence type="ECO:0000256" key="4">
    <source>
        <dbReference type="ARBA" id="ARBA00022777"/>
    </source>
</evidence>
<dbReference type="PRINTS" id="PR00401">
    <property type="entry name" value="SH2DOMAIN"/>
</dbReference>
<keyword evidence="17" id="KW-1185">Reference proteome</keyword>
<dbReference type="SMART" id="SM00252">
    <property type="entry name" value="SH2"/>
    <property type="match status" value="1"/>
</dbReference>
<dbReference type="Gene3D" id="1.10.510.10">
    <property type="entry name" value="Transferase(Phosphotransferase) domain 1"/>
    <property type="match status" value="1"/>
</dbReference>
<feature type="region of interest" description="Disordered" evidence="12">
    <location>
        <begin position="79"/>
        <end position="103"/>
    </location>
</feature>
<dbReference type="PANTHER" id="PTHR24418">
    <property type="entry name" value="TYROSINE-PROTEIN KINASE"/>
    <property type="match status" value="1"/>
</dbReference>
<dbReference type="Pfam" id="PF00017">
    <property type="entry name" value="SH2"/>
    <property type="match status" value="1"/>
</dbReference>
<keyword evidence="4 11" id="KW-0418">Kinase</keyword>
<comment type="catalytic activity">
    <reaction evidence="11">
        <text>L-tyrosyl-[protein] + ATP = O-phospho-L-tyrosyl-[protein] + ADP + H(+)</text>
        <dbReference type="Rhea" id="RHEA:10596"/>
        <dbReference type="Rhea" id="RHEA-COMP:10136"/>
        <dbReference type="Rhea" id="RHEA-COMP:20101"/>
        <dbReference type="ChEBI" id="CHEBI:15378"/>
        <dbReference type="ChEBI" id="CHEBI:30616"/>
        <dbReference type="ChEBI" id="CHEBI:46858"/>
        <dbReference type="ChEBI" id="CHEBI:61978"/>
        <dbReference type="ChEBI" id="CHEBI:456216"/>
        <dbReference type="EC" id="2.7.10.2"/>
    </reaction>
</comment>
<comment type="similarity">
    <text evidence="11">Belongs to the protein kinase superfamily. Tyr protein kinase family.</text>
</comment>
<feature type="domain" description="SH3" evidence="14">
    <location>
        <begin position="1"/>
        <end position="60"/>
    </location>
</feature>
<dbReference type="PROSITE" id="PS50002">
    <property type="entry name" value="SH3"/>
    <property type="match status" value="1"/>
</dbReference>
<evidence type="ECO:0000256" key="6">
    <source>
        <dbReference type="ARBA" id="ARBA00022999"/>
    </source>
</evidence>
<dbReference type="GO" id="GO:0005524">
    <property type="term" value="F:ATP binding"/>
    <property type="evidence" value="ECO:0007669"/>
    <property type="project" value="UniProtKB-UniRule"/>
</dbReference>
<dbReference type="InterPro" id="IPR017441">
    <property type="entry name" value="Protein_kinase_ATP_BS"/>
</dbReference>
<dbReference type="PROSITE" id="PS50001">
    <property type="entry name" value="SH2"/>
    <property type="match status" value="1"/>
</dbReference>
<dbReference type="Gene3D" id="3.30.200.20">
    <property type="entry name" value="Phosphorylase Kinase, domain 1"/>
    <property type="match status" value="1"/>
</dbReference>
<dbReference type="InterPro" id="IPR035837">
    <property type="entry name" value="ABL_SH2"/>
</dbReference>
<dbReference type="GO" id="GO:0004715">
    <property type="term" value="F:non-membrane spanning protein tyrosine kinase activity"/>
    <property type="evidence" value="ECO:0007669"/>
    <property type="project" value="UniProtKB-EC"/>
</dbReference>
<evidence type="ECO:0000256" key="5">
    <source>
        <dbReference type="ARBA" id="ARBA00022840"/>
    </source>
</evidence>
<evidence type="ECO:0000259" key="13">
    <source>
        <dbReference type="PROSITE" id="PS50001"/>
    </source>
</evidence>
<comment type="caution">
    <text evidence="16">The sequence shown here is derived from an EMBL/GenBank/DDBJ whole genome shotgun (WGS) entry which is preliminary data.</text>
</comment>
<accession>A0A8E0VQE4</accession>
<dbReference type="EMBL" id="LUCM01000208">
    <property type="protein sequence ID" value="KAA0200920.1"/>
    <property type="molecule type" value="Genomic_DNA"/>
</dbReference>
<dbReference type="OrthoDB" id="98077at2759"/>
<dbReference type="PROSITE" id="PS50011">
    <property type="entry name" value="PROTEIN_KINASE_DOM"/>
    <property type="match status" value="1"/>
</dbReference>
<evidence type="ECO:0000256" key="7">
    <source>
        <dbReference type="ARBA" id="ARBA00023137"/>
    </source>
</evidence>
<evidence type="ECO:0000256" key="10">
    <source>
        <dbReference type="PROSITE-ProRule" id="PRU10141"/>
    </source>
</evidence>
<dbReference type="InterPro" id="IPR000719">
    <property type="entry name" value="Prot_kinase_dom"/>
</dbReference>
<feature type="domain" description="Protein kinase" evidence="15">
    <location>
        <begin position="234"/>
        <end position="354"/>
    </location>
</feature>
<dbReference type="InterPro" id="IPR050198">
    <property type="entry name" value="Non-receptor_tyrosine_kinases"/>
</dbReference>
<feature type="compositionally biased region" description="Polar residues" evidence="12">
    <location>
        <begin position="87"/>
        <end position="103"/>
    </location>
</feature>
<dbReference type="InterPro" id="IPR036860">
    <property type="entry name" value="SH2_dom_sf"/>
</dbReference>
<keyword evidence="7 11" id="KW-0829">Tyrosine-protein kinase</keyword>
<sequence length="354" mass="40451">MCRTRHAWLSAIPLRFFDLTLDDKLRLFGYSTDGDWVDVECVRTGERGWIPTNYTAPVYNPTNAPNSVVTSLTFQQQQTPFSAQQSHTQQALQTSSRATSGHGSQASLAGVGLDAEKWYHGAIQRSYAEYLLNSGITGSFLVRESESKPGQLTISLRYEGRIYHYRINRDDGGLFYVTESTKFSSITDLVRHHEKQADGLACTLLYPAAKRDKTSMELGMNLEIDIWEIDRTEIIMKHKLGSGQYGVVYEALWKPYNILVAVKTLKEDVTVRDEFLEEARLMKTLRHPNLVELLGACTREPPYYIVTEFMCNGNLLDYLRTRSRDELSPRVLLFMATQVARAMAYLEQHNFIHR</sequence>
<organism evidence="16 17">
    <name type="scientific">Fasciolopsis buskii</name>
    <dbReference type="NCBI Taxonomy" id="27845"/>
    <lineage>
        <taxon>Eukaryota</taxon>
        <taxon>Metazoa</taxon>
        <taxon>Spiralia</taxon>
        <taxon>Lophotrochozoa</taxon>
        <taxon>Platyhelminthes</taxon>
        <taxon>Trematoda</taxon>
        <taxon>Digenea</taxon>
        <taxon>Plagiorchiida</taxon>
        <taxon>Echinostomata</taxon>
        <taxon>Echinostomatoidea</taxon>
        <taxon>Fasciolidae</taxon>
        <taxon>Fasciolopsis</taxon>
    </lineage>
</organism>
<dbReference type="InterPro" id="IPR001245">
    <property type="entry name" value="Ser-Thr/Tyr_kinase_cat_dom"/>
</dbReference>
<proteinExistence type="inferred from homology"/>